<dbReference type="Pfam" id="PF01441">
    <property type="entry name" value="Lipoprotein_6"/>
    <property type="match status" value="1"/>
</dbReference>
<evidence type="ECO:0000313" key="9">
    <source>
        <dbReference type="EMBL" id="AMR76093.1"/>
    </source>
</evidence>
<evidence type="ECO:0000256" key="4">
    <source>
        <dbReference type="ARBA" id="ARBA00022729"/>
    </source>
</evidence>
<keyword evidence="6" id="KW-0564">Palmitate</keyword>
<evidence type="ECO:0000313" key="10">
    <source>
        <dbReference type="Proteomes" id="UP000075229"/>
    </source>
</evidence>
<dbReference type="AlphaFoldDB" id="A0AAN1CFL6"/>
<geneLocation type="plasmid" evidence="10">
    <name>lp32-1 sequence</name>
</geneLocation>
<dbReference type="GO" id="GO:0009279">
    <property type="term" value="C:cell outer membrane"/>
    <property type="evidence" value="ECO:0007669"/>
    <property type="project" value="UniProtKB-SubCell"/>
</dbReference>
<name>A0AAN1CFL6_BORHE</name>
<reference evidence="9 10" key="1">
    <citation type="submission" date="2016-03" db="EMBL/GenBank/DDBJ databases">
        <title>Borrelia hermsii Genome sequencing and assembly.</title>
        <authorList>
            <person name="Bontemps-Gallo S."/>
            <person name="Stewart S."/>
        </authorList>
    </citation>
    <scope>NUCLEOTIDE SEQUENCE [LARGE SCALE GENOMIC DNA]</scope>
    <source>
        <strain evidence="9 10">DAH-2E7</strain>
        <plasmid evidence="10">lp32-1 sequence</plasmid>
    </source>
</reference>
<comment type="similarity">
    <text evidence="3">Belongs to the variable small protein (Vsp) family.</text>
</comment>
<evidence type="ECO:0000256" key="3">
    <source>
        <dbReference type="ARBA" id="ARBA00008719"/>
    </source>
</evidence>
<keyword evidence="9" id="KW-0614">Plasmid</keyword>
<protein>
    <submittedName>
        <fullName evidence="9">Uncharacterized protein</fullName>
    </submittedName>
</protein>
<sequence length="61" mass="6634">MLFLVIMQAQGFKVAKSDGTVLDLAKISAKIKEASTFAVSVKEVHTLVKSVDNLAKDIEKK</sequence>
<accession>A0AAN1CFL6</accession>
<dbReference type="Gene3D" id="1.20.120.240">
    <property type="entry name" value="Lipoprotein, type 6"/>
    <property type="match status" value="1"/>
</dbReference>
<dbReference type="Proteomes" id="UP000075229">
    <property type="component" value="Plasmid Unnamed"/>
</dbReference>
<dbReference type="EMBL" id="CP014812">
    <property type="protein sequence ID" value="AMR76093.1"/>
    <property type="molecule type" value="Genomic_DNA"/>
</dbReference>
<dbReference type="SUPFAM" id="SSF63515">
    <property type="entry name" value="Outer surface protein C (OspC)"/>
    <property type="match status" value="1"/>
</dbReference>
<evidence type="ECO:0000256" key="7">
    <source>
        <dbReference type="ARBA" id="ARBA00023237"/>
    </source>
</evidence>
<evidence type="ECO:0000256" key="2">
    <source>
        <dbReference type="ARBA" id="ARBA00004459"/>
    </source>
</evidence>
<dbReference type="InterPro" id="IPR001800">
    <property type="entry name" value="Lipoprotein_OspC"/>
</dbReference>
<keyword evidence="8" id="KW-0449">Lipoprotein</keyword>
<proteinExistence type="inferred from homology"/>
<evidence type="ECO:0000256" key="6">
    <source>
        <dbReference type="ARBA" id="ARBA00023139"/>
    </source>
</evidence>
<keyword evidence="5" id="KW-0472">Membrane</keyword>
<evidence type="ECO:0000256" key="8">
    <source>
        <dbReference type="ARBA" id="ARBA00023288"/>
    </source>
</evidence>
<dbReference type="InterPro" id="IPR036437">
    <property type="entry name" value="OspC-like_sf"/>
</dbReference>
<evidence type="ECO:0000256" key="5">
    <source>
        <dbReference type="ARBA" id="ARBA00023136"/>
    </source>
</evidence>
<gene>
    <name evidence="9" type="ORF">A0V01_05680</name>
</gene>
<evidence type="ECO:0000256" key="1">
    <source>
        <dbReference type="ARBA" id="ARBA00003932"/>
    </source>
</evidence>
<organism evidence="9 10">
    <name type="scientific">Borrelia hermsii</name>
    <dbReference type="NCBI Taxonomy" id="140"/>
    <lineage>
        <taxon>Bacteria</taxon>
        <taxon>Pseudomonadati</taxon>
        <taxon>Spirochaetota</taxon>
        <taxon>Spirochaetia</taxon>
        <taxon>Spirochaetales</taxon>
        <taxon>Borreliaceae</taxon>
        <taxon>Borrelia</taxon>
    </lineage>
</organism>
<keyword evidence="7" id="KW-0998">Cell outer membrane</keyword>
<comment type="function">
    <text evidence="1">The Vlp and Vsp proteins are antigenically distinct proteins, only one vlp or vsp gene is transcriptionally active at any one time. Switching between these genes is a mechanism of host immune response evasion.</text>
</comment>
<comment type="subcellular location">
    <subcellularLocation>
        <location evidence="2">Cell outer membrane</location>
        <topology evidence="2">Lipid-anchor</topology>
    </subcellularLocation>
</comment>
<keyword evidence="4" id="KW-0732">Signal</keyword>